<feature type="compositionally biased region" description="Polar residues" evidence="1">
    <location>
        <begin position="48"/>
        <end position="64"/>
    </location>
</feature>
<evidence type="ECO:0000256" key="1">
    <source>
        <dbReference type="SAM" id="MobiDB-lite"/>
    </source>
</evidence>
<keyword evidence="2" id="KW-1133">Transmembrane helix</keyword>
<comment type="caution">
    <text evidence="3">The sequence shown here is derived from an EMBL/GenBank/DDBJ whole genome shotgun (WGS) entry which is preliminary data.</text>
</comment>
<organism evidence="3 4">
    <name type="scientific">Aliikangiella marina</name>
    <dbReference type="NCBI Taxonomy" id="1712262"/>
    <lineage>
        <taxon>Bacteria</taxon>
        <taxon>Pseudomonadati</taxon>
        <taxon>Pseudomonadota</taxon>
        <taxon>Gammaproteobacteria</taxon>
        <taxon>Oceanospirillales</taxon>
        <taxon>Pleioneaceae</taxon>
        <taxon>Aliikangiella</taxon>
    </lineage>
</organism>
<dbReference type="AlphaFoldDB" id="A0A545T0Y7"/>
<keyword evidence="2" id="KW-0472">Membrane</keyword>
<accession>A0A545T0Y7</accession>
<keyword evidence="4" id="KW-1185">Reference proteome</keyword>
<protein>
    <submittedName>
        <fullName evidence="3">Uncharacterized protein</fullName>
    </submittedName>
</protein>
<evidence type="ECO:0000313" key="3">
    <source>
        <dbReference type="EMBL" id="TQV70870.1"/>
    </source>
</evidence>
<evidence type="ECO:0000256" key="2">
    <source>
        <dbReference type="SAM" id="Phobius"/>
    </source>
</evidence>
<feature type="transmembrane region" description="Helical" evidence="2">
    <location>
        <begin position="6"/>
        <end position="31"/>
    </location>
</feature>
<dbReference type="RefSeq" id="WP_142944088.1">
    <property type="nucleotide sequence ID" value="NZ_VIKR01000007.1"/>
</dbReference>
<name>A0A545T0Y7_9GAMM</name>
<keyword evidence="2" id="KW-0812">Transmembrane</keyword>
<dbReference type="Proteomes" id="UP000317839">
    <property type="component" value="Unassembled WGS sequence"/>
</dbReference>
<reference evidence="3 4" key="1">
    <citation type="submission" date="2019-06" db="EMBL/GenBank/DDBJ databases">
        <title>Draft genome of Aliikangiella marina GYP-15.</title>
        <authorList>
            <person name="Wang G."/>
        </authorList>
    </citation>
    <scope>NUCLEOTIDE SEQUENCE [LARGE SCALE GENOMIC DNA]</scope>
    <source>
        <strain evidence="3 4">GYP-15</strain>
    </source>
</reference>
<sequence length="259" mass="29104">MNKLFYYGVGAFAVAMMIAVAVATVSLRDVLGGSDTEKNRSAGEKALQSESLASETSINSGPSRNQYPVERLALASGKRVAEIVTYELKYGDKDSLHAAINQGDVTAMKKMANIHFKENQPELGFQMMRLAAVYGDLDSLARYWRETIPYMNDSSLSETEKHKYAVLDYLVSHKAAILAGREKSYQDMMFWLHTSKIDLSADDLSFIDTYGNQLYEEINGERYALGMEPLKSTTEGMSQYQRNFEKFLNDKTFAIVPFN</sequence>
<gene>
    <name evidence="3" type="ORF">FLL45_21315</name>
</gene>
<proteinExistence type="predicted"/>
<evidence type="ECO:0000313" key="4">
    <source>
        <dbReference type="Proteomes" id="UP000317839"/>
    </source>
</evidence>
<dbReference type="EMBL" id="VIKR01000007">
    <property type="protein sequence ID" value="TQV70870.1"/>
    <property type="molecule type" value="Genomic_DNA"/>
</dbReference>
<feature type="region of interest" description="Disordered" evidence="1">
    <location>
        <begin position="33"/>
        <end position="64"/>
    </location>
</feature>